<evidence type="ECO:0000256" key="2">
    <source>
        <dbReference type="ARBA" id="ARBA00022801"/>
    </source>
</evidence>
<dbReference type="SUPFAM" id="SSF56219">
    <property type="entry name" value="DNase I-like"/>
    <property type="match status" value="1"/>
</dbReference>
<name>X6MXJ6_RETFI</name>
<dbReference type="PANTHER" id="PTHR12121:SF45">
    <property type="entry name" value="NOCTURNIN"/>
    <property type="match status" value="1"/>
</dbReference>
<dbReference type="OrthoDB" id="276515at2759"/>
<protein>
    <submittedName>
        <fullName evidence="3">Nocturnin</fullName>
    </submittedName>
</protein>
<proteinExistence type="inferred from homology"/>
<evidence type="ECO:0000313" key="3">
    <source>
        <dbReference type="EMBL" id="ETO18341.1"/>
    </source>
</evidence>
<comment type="similarity">
    <text evidence="1">Belongs to the CCR4/nocturin family.</text>
</comment>
<dbReference type="InterPro" id="IPR050410">
    <property type="entry name" value="CCR4/nocturin_mRNA_transcr"/>
</dbReference>
<dbReference type="Proteomes" id="UP000023152">
    <property type="component" value="Unassembled WGS sequence"/>
</dbReference>
<dbReference type="PANTHER" id="PTHR12121">
    <property type="entry name" value="CARBON CATABOLITE REPRESSOR PROTEIN 4"/>
    <property type="match status" value="1"/>
</dbReference>
<accession>X6MXJ6</accession>
<comment type="caution">
    <text evidence="3">The sequence shown here is derived from an EMBL/GenBank/DDBJ whole genome shotgun (WGS) entry which is preliminary data.</text>
</comment>
<organism evidence="3 4">
    <name type="scientific">Reticulomyxa filosa</name>
    <dbReference type="NCBI Taxonomy" id="46433"/>
    <lineage>
        <taxon>Eukaryota</taxon>
        <taxon>Sar</taxon>
        <taxon>Rhizaria</taxon>
        <taxon>Retaria</taxon>
        <taxon>Foraminifera</taxon>
        <taxon>Monothalamids</taxon>
        <taxon>Reticulomyxidae</taxon>
        <taxon>Reticulomyxa</taxon>
    </lineage>
</organism>
<dbReference type="AlphaFoldDB" id="X6MXJ6"/>
<keyword evidence="4" id="KW-1185">Reference proteome</keyword>
<feature type="non-terminal residue" evidence="3">
    <location>
        <position position="1"/>
    </location>
</feature>
<gene>
    <name evidence="3" type="ORF">RFI_18933</name>
</gene>
<evidence type="ECO:0000256" key="1">
    <source>
        <dbReference type="ARBA" id="ARBA00010774"/>
    </source>
</evidence>
<dbReference type="GO" id="GO:0000175">
    <property type="term" value="F:3'-5'-RNA exonuclease activity"/>
    <property type="evidence" value="ECO:0007669"/>
    <property type="project" value="TreeGrafter"/>
</dbReference>
<sequence length="222" mass="25549">KKQKTNKQTKQKVDVPAVMLHLQWTQAKTSGLSDCIVVSTHLKSAKDMKGEQTRLEQIHYLAKEILTYQKKVEKENRKNIPTFIGCDLNAPPKDTKGFPPLTYASIVDDTLFKALLKENKEKQSEHKININIDLYQEVYDGLRFASAYKSLNGQEPNYTTWKKRKGGEDKHTIDYLFFQKSKGVEVSSLLEIPNEHVVNRESLLPGWEYPSDHFSIMAVFEC</sequence>
<dbReference type="GO" id="GO:0006139">
    <property type="term" value="P:nucleobase-containing compound metabolic process"/>
    <property type="evidence" value="ECO:0007669"/>
    <property type="project" value="UniProtKB-ARBA"/>
</dbReference>
<keyword evidence="2" id="KW-0378">Hydrolase</keyword>
<dbReference type="Gene3D" id="3.60.10.10">
    <property type="entry name" value="Endonuclease/exonuclease/phosphatase"/>
    <property type="match status" value="1"/>
</dbReference>
<evidence type="ECO:0000313" key="4">
    <source>
        <dbReference type="Proteomes" id="UP000023152"/>
    </source>
</evidence>
<dbReference type="InterPro" id="IPR036691">
    <property type="entry name" value="Endo/exonu/phosph_ase_sf"/>
</dbReference>
<dbReference type="EMBL" id="ASPP01015083">
    <property type="protein sequence ID" value="ETO18341.1"/>
    <property type="molecule type" value="Genomic_DNA"/>
</dbReference>
<reference evidence="3 4" key="1">
    <citation type="journal article" date="2013" name="Curr. Biol.">
        <title>The Genome of the Foraminiferan Reticulomyxa filosa.</title>
        <authorList>
            <person name="Glockner G."/>
            <person name="Hulsmann N."/>
            <person name="Schleicher M."/>
            <person name="Noegel A.A."/>
            <person name="Eichinger L."/>
            <person name="Gallinger C."/>
            <person name="Pawlowski J."/>
            <person name="Sierra R."/>
            <person name="Euteneuer U."/>
            <person name="Pillet L."/>
            <person name="Moustafa A."/>
            <person name="Platzer M."/>
            <person name="Groth M."/>
            <person name="Szafranski K."/>
            <person name="Schliwa M."/>
        </authorList>
    </citation>
    <scope>NUCLEOTIDE SEQUENCE [LARGE SCALE GENOMIC DNA]</scope>
</reference>